<dbReference type="InterPro" id="IPR025091">
    <property type="entry name" value="DUF4019"/>
</dbReference>
<organism evidence="2 3">
    <name type="scientific">Desulfuromusa kysingii</name>
    <dbReference type="NCBI Taxonomy" id="37625"/>
    <lineage>
        <taxon>Bacteria</taxon>
        <taxon>Pseudomonadati</taxon>
        <taxon>Thermodesulfobacteriota</taxon>
        <taxon>Desulfuromonadia</taxon>
        <taxon>Desulfuromonadales</taxon>
        <taxon>Geopsychrobacteraceae</taxon>
        <taxon>Desulfuromusa</taxon>
    </lineage>
</organism>
<evidence type="ECO:0000313" key="2">
    <source>
        <dbReference type="EMBL" id="SEA38939.1"/>
    </source>
</evidence>
<feature type="chain" id="PRO_5011627699" description="DUF4019 domain-containing protein" evidence="1">
    <location>
        <begin position="25"/>
        <end position="139"/>
    </location>
</feature>
<keyword evidence="1" id="KW-0732">Signal</keyword>
<proteinExistence type="predicted"/>
<dbReference type="AlphaFoldDB" id="A0A1H4ASS0"/>
<keyword evidence="3" id="KW-1185">Reference proteome</keyword>
<feature type="signal peptide" evidence="1">
    <location>
        <begin position="1"/>
        <end position="24"/>
    </location>
</feature>
<dbReference type="PROSITE" id="PS51257">
    <property type="entry name" value="PROKAR_LIPOPROTEIN"/>
    <property type="match status" value="1"/>
</dbReference>
<evidence type="ECO:0000256" key="1">
    <source>
        <dbReference type="SAM" id="SignalP"/>
    </source>
</evidence>
<evidence type="ECO:0000313" key="3">
    <source>
        <dbReference type="Proteomes" id="UP000199409"/>
    </source>
</evidence>
<evidence type="ECO:0008006" key="4">
    <source>
        <dbReference type="Google" id="ProtNLM"/>
    </source>
</evidence>
<accession>A0A1H4ASS0</accession>
<dbReference type="STRING" id="37625.SAMN05660420_01966"/>
<dbReference type="RefSeq" id="WP_175498341.1">
    <property type="nucleotide sequence ID" value="NZ_FNQN01000005.1"/>
</dbReference>
<gene>
    <name evidence="2" type="ORF">SAMN05660420_01966</name>
</gene>
<dbReference type="EMBL" id="FNQN01000005">
    <property type="protein sequence ID" value="SEA38939.1"/>
    <property type="molecule type" value="Genomic_DNA"/>
</dbReference>
<reference evidence="2 3" key="1">
    <citation type="submission" date="2016-10" db="EMBL/GenBank/DDBJ databases">
        <authorList>
            <person name="de Groot N.N."/>
        </authorList>
    </citation>
    <scope>NUCLEOTIDE SEQUENCE [LARGE SCALE GENOMIC DNA]</scope>
    <source>
        <strain evidence="2 3">DSM 7343</strain>
    </source>
</reference>
<sequence>MNYLSRIIVVSVVLISCLSSVCLAGNFPSQAVKAAEKFTQLLDNKEYRSAYSASSALLKMVDTEPEWVKERELSGLLLGTVQDRKLVSIHARDTYPGLPDDEYLVIYFEARTQRKAKAAEVLLVSLAGEAWQVCSYHLK</sequence>
<protein>
    <recommendedName>
        <fullName evidence="4">DUF4019 domain-containing protein</fullName>
    </recommendedName>
</protein>
<dbReference type="Pfam" id="PF13211">
    <property type="entry name" value="DUF4019"/>
    <property type="match status" value="1"/>
</dbReference>
<name>A0A1H4ASS0_9BACT</name>
<dbReference type="Proteomes" id="UP000199409">
    <property type="component" value="Unassembled WGS sequence"/>
</dbReference>